<evidence type="ECO:0000256" key="1">
    <source>
        <dbReference type="SAM" id="MobiDB-lite"/>
    </source>
</evidence>
<feature type="region of interest" description="Disordered" evidence="1">
    <location>
        <begin position="255"/>
        <end position="281"/>
    </location>
</feature>
<keyword evidence="3" id="KW-1185">Reference proteome</keyword>
<dbReference type="KEGG" id="acp:A2cp1_0031"/>
<dbReference type="Proteomes" id="UP000007089">
    <property type="component" value="Chromosome"/>
</dbReference>
<protein>
    <submittedName>
        <fullName evidence="2">Uncharacterized protein</fullName>
    </submittedName>
</protein>
<dbReference type="EMBL" id="CP001359">
    <property type="protein sequence ID" value="ACL63392.1"/>
    <property type="molecule type" value="Genomic_DNA"/>
</dbReference>
<reference evidence="2" key="1">
    <citation type="submission" date="2009-01" db="EMBL/GenBank/DDBJ databases">
        <title>Complete sequence of Anaeromyxobacter dehalogenans 2CP-1.</title>
        <authorList>
            <consortium name="US DOE Joint Genome Institute"/>
            <person name="Lucas S."/>
            <person name="Copeland A."/>
            <person name="Lapidus A."/>
            <person name="Glavina del Rio T."/>
            <person name="Dalin E."/>
            <person name="Tice H."/>
            <person name="Bruce D."/>
            <person name="Goodwin L."/>
            <person name="Pitluck S."/>
            <person name="Saunders E."/>
            <person name="Brettin T."/>
            <person name="Detter J.C."/>
            <person name="Han C."/>
            <person name="Larimer F."/>
            <person name="Land M."/>
            <person name="Hauser L."/>
            <person name="Kyrpides N."/>
            <person name="Ovchinnikova G."/>
            <person name="Beliaev A.S."/>
            <person name="Richardson P."/>
        </authorList>
    </citation>
    <scope>NUCLEOTIDE SEQUENCE</scope>
    <source>
        <strain evidence="2">2CP-1</strain>
    </source>
</reference>
<dbReference type="AlphaFoldDB" id="B8J7Q0"/>
<proteinExistence type="predicted"/>
<dbReference type="RefSeq" id="WP_012631486.1">
    <property type="nucleotide sequence ID" value="NC_011891.1"/>
</dbReference>
<sequence length="281" mass="30873">MSAALATLATGADTGMYRPAHPENENVILAASLWESLYGFLVRAPGPRTGQDTMPAPKHTAVRNWFALVDVQTQPTGYGWISAPVLRAYVAEGDPQDLDETDSGEQAVSFAAEANVGGPHALDERARPLSTVAVAPEAQAVTRLVTLTGLEMERIASLLGVSRTTLYAWRDGSKPRGSKRDHLLQVVAVIEEVARRFGEPRTVAAWLLTPSPASNLMPFDVIRERRYELCRGMLTRRRTARPTLPQRAPRRLSATQLREGLDRMSAKPFADDYEPEEEQGD</sequence>
<organism evidence="2 3">
    <name type="scientific">Anaeromyxobacter dehalogenans (strain ATCC BAA-258 / DSM 21875 / 2CP-1)</name>
    <dbReference type="NCBI Taxonomy" id="455488"/>
    <lineage>
        <taxon>Bacteria</taxon>
        <taxon>Pseudomonadati</taxon>
        <taxon>Myxococcota</taxon>
        <taxon>Myxococcia</taxon>
        <taxon>Myxococcales</taxon>
        <taxon>Cystobacterineae</taxon>
        <taxon>Anaeromyxobacteraceae</taxon>
        <taxon>Anaeromyxobacter</taxon>
    </lineage>
</organism>
<dbReference type="HOGENOM" id="CLU_989175_0_0_7"/>
<evidence type="ECO:0000313" key="3">
    <source>
        <dbReference type="Proteomes" id="UP000007089"/>
    </source>
</evidence>
<gene>
    <name evidence="2" type="ordered locus">A2cp1_0031</name>
</gene>
<evidence type="ECO:0000313" key="2">
    <source>
        <dbReference type="EMBL" id="ACL63392.1"/>
    </source>
</evidence>
<feature type="compositionally biased region" description="Acidic residues" evidence="1">
    <location>
        <begin position="271"/>
        <end position="281"/>
    </location>
</feature>
<accession>B8J7Q0</accession>
<name>B8J7Q0_ANAD2</name>